<protein>
    <submittedName>
        <fullName evidence="5">Type IV secretion system protein B4</fullName>
    </submittedName>
</protein>
<dbReference type="Gene3D" id="1.10.8.730">
    <property type="match status" value="1"/>
</dbReference>
<comment type="similarity">
    <text evidence="1">Belongs to the TrbE/VirB4 family.</text>
</comment>
<dbReference type="PANTHER" id="PTHR30121:SF12">
    <property type="entry name" value="TYPE IV SECRETION SYSTEM PROTEIN CAGE"/>
    <property type="match status" value="1"/>
</dbReference>
<evidence type="ECO:0000256" key="1">
    <source>
        <dbReference type="ARBA" id="ARBA00006512"/>
    </source>
</evidence>
<evidence type="ECO:0000313" key="6">
    <source>
        <dbReference type="Proteomes" id="UP001595632"/>
    </source>
</evidence>
<dbReference type="SMART" id="SM00382">
    <property type="entry name" value="AAA"/>
    <property type="match status" value="1"/>
</dbReference>
<dbReference type="InterPro" id="IPR018145">
    <property type="entry name" value="CagE_TrbE_VirB_cntrl_dom"/>
</dbReference>
<sequence>MARYARQRTGPCTEATALALDAGTLSTHGTALLQAGSGEFARESYLAEHLPYFALADDDVMVLREGDLLATLRLDGLNPMTTEDARLDALKRAVAAIVAQTGNAFGFYIHRISVPQDLGMRPIEGDSFAAAIDARWQAHVKDLRPAKRQLYLSVIRRPDISARIPLLRALARKAWVKDRATRMQELNEVMGFFEVALSSANPVRLTRTGGEWLGYLNTLNAGSFSPIAFGQSALPLSHTLSNCRATFDGGVVTLTDAVTGQVKYGALFSMKTYPALTDVTLLDALDLPLDIVLTNSFSPIPNNIMAERIQRIIRQMYASDDAAVSLREQLGQAADDQEAGRIAFGDHHLSIAVYAPDRDTLERAAAQIKRVGQEIMSVIVRENMALKATYFAQSPGNFGYRARKTPISSINFADFAALHGSVEGRGPDQSPWGQTISVLPTVGTSGYRFNFHETGSPGKEPTVGHTLVLGRTGTGKTLTTAFLAAQAQRVGARLFFFDKDRGLEMAVRALGGRYNEIRAGVPTGLNPLMTETDERGRAWLSDWLVTLLTQGGTLTGEQSRHIQSAVTQNAHAGSALQKFSSFETLFQSLDDDGELQSRVAEWAPGGRYGWVFEAPEHGAGLELAADIIGFDMTEILDMTTERMAVLSYIFRQIERVVEDRRPTIIVLDEAWKLLDDPYFGARLENWLVTLRKMNCVVIMMTQYPSQLRDSRVGKTIVETVPTQILFPNDRATVSDYDFLRVNAKEAALLVQPTIGQRIALVRSAGDSVFVDADLSALGNLLPILGGGATGEARVPADWRANPDFWRHVI</sequence>
<evidence type="ECO:0000259" key="4">
    <source>
        <dbReference type="SMART" id="SM00382"/>
    </source>
</evidence>
<proteinExistence type="inferred from homology"/>
<organism evidence="5 6">
    <name type="scientific">Psychromarinibacter halotolerans</name>
    <dbReference type="NCBI Taxonomy" id="1775175"/>
    <lineage>
        <taxon>Bacteria</taxon>
        <taxon>Pseudomonadati</taxon>
        <taxon>Pseudomonadota</taxon>
        <taxon>Alphaproteobacteria</taxon>
        <taxon>Rhodobacterales</taxon>
        <taxon>Paracoccaceae</taxon>
        <taxon>Psychromarinibacter</taxon>
    </lineage>
</organism>
<dbReference type="Gene3D" id="3.40.50.300">
    <property type="entry name" value="P-loop containing nucleotide triphosphate hydrolases"/>
    <property type="match status" value="1"/>
</dbReference>
<keyword evidence="3" id="KW-0067">ATP-binding</keyword>
<dbReference type="Pfam" id="PF03135">
    <property type="entry name" value="CagE_TrbE_VirB"/>
    <property type="match status" value="1"/>
</dbReference>
<dbReference type="CDD" id="cd01127">
    <property type="entry name" value="TrwB_TraG_TraD_VirD4"/>
    <property type="match status" value="1"/>
</dbReference>
<dbReference type="Proteomes" id="UP001595632">
    <property type="component" value="Unassembled WGS sequence"/>
</dbReference>
<name>A0ABV7GKT6_9RHOB</name>
<evidence type="ECO:0000313" key="5">
    <source>
        <dbReference type="EMBL" id="MFC3141238.1"/>
    </source>
</evidence>
<dbReference type="EMBL" id="JBHRTB010000004">
    <property type="protein sequence ID" value="MFC3141238.1"/>
    <property type="molecule type" value="Genomic_DNA"/>
</dbReference>
<comment type="caution">
    <text evidence="5">The sequence shown here is derived from an EMBL/GenBank/DDBJ whole genome shotgun (WGS) entry which is preliminary data.</text>
</comment>
<keyword evidence="2" id="KW-0547">Nucleotide-binding</keyword>
<reference evidence="6" key="1">
    <citation type="journal article" date="2019" name="Int. J. Syst. Evol. Microbiol.">
        <title>The Global Catalogue of Microorganisms (GCM) 10K type strain sequencing project: providing services to taxonomists for standard genome sequencing and annotation.</title>
        <authorList>
            <consortium name="The Broad Institute Genomics Platform"/>
            <consortium name="The Broad Institute Genome Sequencing Center for Infectious Disease"/>
            <person name="Wu L."/>
            <person name="Ma J."/>
        </authorList>
    </citation>
    <scope>NUCLEOTIDE SEQUENCE [LARGE SCALE GENOMIC DNA]</scope>
    <source>
        <strain evidence="6">KCTC 52366</strain>
    </source>
</reference>
<dbReference type="PANTHER" id="PTHR30121">
    <property type="entry name" value="UNCHARACTERIZED PROTEIN YJGR-RELATED"/>
    <property type="match status" value="1"/>
</dbReference>
<dbReference type="InterPro" id="IPR027417">
    <property type="entry name" value="P-loop_NTPase"/>
</dbReference>
<gene>
    <name evidence="5" type="ORF">ACFOGP_00865</name>
</gene>
<evidence type="ECO:0000256" key="2">
    <source>
        <dbReference type="ARBA" id="ARBA00022741"/>
    </source>
</evidence>
<dbReference type="SUPFAM" id="SSF52540">
    <property type="entry name" value="P-loop containing nucleoside triphosphate hydrolases"/>
    <property type="match status" value="1"/>
</dbReference>
<feature type="domain" description="AAA+ ATPase" evidence="4">
    <location>
        <begin position="462"/>
        <end position="722"/>
    </location>
</feature>
<dbReference type="InterPro" id="IPR003593">
    <property type="entry name" value="AAA+_ATPase"/>
</dbReference>
<keyword evidence="6" id="KW-1185">Reference proteome</keyword>
<evidence type="ECO:0000256" key="3">
    <source>
        <dbReference type="ARBA" id="ARBA00022840"/>
    </source>
</evidence>
<dbReference type="InterPro" id="IPR051162">
    <property type="entry name" value="T4SS_component"/>
</dbReference>
<dbReference type="RefSeq" id="WP_233501450.1">
    <property type="nucleotide sequence ID" value="NZ_JBHRTB010000004.1"/>
</dbReference>
<accession>A0ABV7GKT6</accession>